<sequence>MAGKNLSFLVCCANGAGSSLMAQMTLEKVLKKHNIKPTKVHHCALSEGKGSAPQYDVVVCAQNFKDMFADAEKKGIKIVGLKNVMSAPEIETKLKEQGIIQEG</sequence>
<keyword evidence="1" id="KW-0808">Transferase</keyword>
<evidence type="ECO:0000256" key="1">
    <source>
        <dbReference type="ARBA" id="ARBA00022679"/>
    </source>
</evidence>
<dbReference type="InterPro" id="IPR013011">
    <property type="entry name" value="PTS_EIIB_2"/>
</dbReference>
<dbReference type="SUPFAM" id="SSF52794">
    <property type="entry name" value="PTS system IIB component-like"/>
    <property type="match status" value="1"/>
</dbReference>
<dbReference type="PROSITE" id="PS51099">
    <property type="entry name" value="PTS_EIIB_TYPE_2"/>
    <property type="match status" value="1"/>
</dbReference>
<name>A0A2M8Z2J3_9FIRM</name>
<dbReference type="RefSeq" id="WP_100304261.1">
    <property type="nucleotide sequence ID" value="NZ_PGET01000001.1"/>
</dbReference>
<dbReference type="OrthoDB" id="6603449at2"/>
<organism evidence="3 4">
    <name type="scientific">[Clostridium] celerecrescens 18A</name>
    <dbReference type="NCBI Taxonomy" id="1286362"/>
    <lineage>
        <taxon>Bacteria</taxon>
        <taxon>Bacillati</taxon>
        <taxon>Bacillota</taxon>
        <taxon>Clostridia</taxon>
        <taxon>Lachnospirales</taxon>
        <taxon>Lachnospiraceae</taxon>
        <taxon>Lacrimispora</taxon>
    </lineage>
</organism>
<comment type="caution">
    <text evidence="3">The sequence shown here is derived from an EMBL/GenBank/DDBJ whole genome shotgun (WGS) entry which is preliminary data.</text>
</comment>
<dbReference type="GO" id="GO:0008982">
    <property type="term" value="F:protein-N(PI)-phosphohistidine-sugar phosphotransferase activity"/>
    <property type="evidence" value="ECO:0007669"/>
    <property type="project" value="InterPro"/>
</dbReference>
<proteinExistence type="predicted"/>
<dbReference type="InterPro" id="IPR003501">
    <property type="entry name" value="PTS_EIIB_2/3"/>
</dbReference>
<dbReference type="AlphaFoldDB" id="A0A2M8Z2J3"/>
<feature type="domain" description="PTS EIIB type-2" evidence="2">
    <location>
        <begin position="6"/>
        <end position="102"/>
    </location>
</feature>
<evidence type="ECO:0000259" key="2">
    <source>
        <dbReference type="PROSITE" id="PS51099"/>
    </source>
</evidence>
<dbReference type="EMBL" id="PGET01000001">
    <property type="protein sequence ID" value="PJJ27653.1"/>
    <property type="molecule type" value="Genomic_DNA"/>
</dbReference>
<dbReference type="InterPro" id="IPR036095">
    <property type="entry name" value="PTS_EIIB-like_sf"/>
</dbReference>
<dbReference type="GO" id="GO:0009401">
    <property type="term" value="P:phosphoenolpyruvate-dependent sugar phosphotransferase system"/>
    <property type="evidence" value="ECO:0007669"/>
    <property type="project" value="InterPro"/>
</dbReference>
<dbReference type="Pfam" id="PF02302">
    <property type="entry name" value="PTS_IIB"/>
    <property type="match status" value="1"/>
</dbReference>
<protein>
    <submittedName>
        <fullName evidence="3">PTS system ascorbate-specific IIB component</fullName>
    </submittedName>
</protein>
<evidence type="ECO:0000313" key="4">
    <source>
        <dbReference type="Proteomes" id="UP000231092"/>
    </source>
</evidence>
<reference evidence="3 4" key="1">
    <citation type="submission" date="2017-11" db="EMBL/GenBank/DDBJ databases">
        <title>Understudied soil microbes with underappreciated capabilities: Untangling the Clostridium saccharolyticum group.</title>
        <authorList>
            <person name="Leschine S."/>
        </authorList>
    </citation>
    <scope>NUCLEOTIDE SEQUENCE [LARGE SCALE GENOMIC DNA]</scope>
    <source>
        <strain evidence="3 4">18A</strain>
    </source>
</reference>
<gene>
    <name evidence="3" type="ORF">H171_1123</name>
</gene>
<dbReference type="Gene3D" id="3.40.50.2300">
    <property type="match status" value="1"/>
</dbReference>
<evidence type="ECO:0000313" key="3">
    <source>
        <dbReference type="EMBL" id="PJJ27653.1"/>
    </source>
</evidence>
<dbReference type="CDD" id="cd05563">
    <property type="entry name" value="PTS_IIB_ascorbate"/>
    <property type="match status" value="1"/>
</dbReference>
<accession>A0A2M8Z2J3</accession>
<dbReference type="Proteomes" id="UP000231092">
    <property type="component" value="Unassembled WGS sequence"/>
</dbReference>